<protein>
    <recommendedName>
        <fullName evidence="1">Peptidase C14 caspase domain-containing protein</fullName>
    </recommendedName>
</protein>
<dbReference type="GO" id="GO:0006508">
    <property type="term" value="P:proteolysis"/>
    <property type="evidence" value="ECO:0007669"/>
    <property type="project" value="InterPro"/>
</dbReference>
<sequence>MEVLMQSPTTYPEQLSIIGRWLHDGLNGRQNREQVQSQSSDRLTYDLSIPPLVADDPASWKQLGSEAPEMVRSIRIEFTRPVRRSESEGEGFLVSRQIEELVQSLNNTEQLNDSLTHNKRYSKLTGLPIMFVKVEPWLGLQKEFESLRQCFVEHFNFDVCDIFKIPENNAQNTLKKKIEELIHTYGKKDALLIVVYVGHGFDPSDIEWRRSRLTSIYTEGVNWSAIQPSLHRAPCDTLIILNCCSAGNAALSGMKGTNEILAASDRPSIAYTHDQSFLKAVIKVLAELKTSRSSLTISMLRDRLDDYNKHDRDARNRITSPYHKRYPALDHPSIKLRALPKSDTATKRPKTSTESPYTPSFYVKVPLDSPGSVSLAEWTSCFASTNYPSDVKLHFYTEESLRNGLKADDGK</sequence>
<reference evidence="2 3" key="1">
    <citation type="submission" date="2013-03" db="EMBL/GenBank/DDBJ databases">
        <title>The Genome Sequence of Cladophialophora carrionii CBS 160.54.</title>
        <authorList>
            <consortium name="The Broad Institute Genomics Platform"/>
            <person name="Cuomo C."/>
            <person name="de Hoog S."/>
            <person name="Gorbushina A."/>
            <person name="Walker B."/>
            <person name="Young S.K."/>
            <person name="Zeng Q."/>
            <person name="Gargeya S."/>
            <person name="Fitzgerald M."/>
            <person name="Haas B."/>
            <person name="Abouelleil A."/>
            <person name="Allen A.W."/>
            <person name="Alvarado L."/>
            <person name="Arachchi H.M."/>
            <person name="Berlin A.M."/>
            <person name="Chapman S.B."/>
            <person name="Gainer-Dewar J."/>
            <person name="Goldberg J."/>
            <person name="Griggs A."/>
            <person name="Gujja S."/>
            <person name="Hansen M."/>
            <person name="Howarth C."/>
            <person name="Imamovic A."/>
            <person name="Ireland A."/>
            <person name="Larimer J."/>
            <person name="McCowan C."/>
            <person name="Murphy C."/>
            <person name="Pearson M."/>
            <person name="Poon T.W."/>
            <person name="Priest M."/>
            <person name="Roberts A."/>
            <person name="Saif S."/>
            <person name="Shea T."/>
            <person name="Sisk P."/>
            <person name="Sykes S."/>
            <person name="Wortman J."/>
            <person name="Nusbaum C."/>
            <person name="Birren B."/>
        </authorList>
    </citation>
    <scope>NUCLEOTIDE SEQUENCE [LARGE SCALE GENOMIC DNA]</scope>
    <source>
        <strain evidence="2 3">CBS 160.54</strain>
    </source>
</reference>
<organism evidence="2 3">
    <name type="scientific">Cladophialophora carrionii CBS 160.54</name>
    <dbReference type="NCBI Taxonomy" id="1279043"/>
    <lineage>
        <taxon>Eukaryota</taxon>
        <taxon>Fungi</taxon>
        <taxon>Dikarya</taxon>
        <taxon>Ascomycota</taxon>
        <taxon>Pezizomycotina</taxon>
        <taxon>Eurotiomycetes</taxon>
        <taxon>Chaetothyriomycetidae</taxon>
        <taxon>Chaetothyriales</taxon>
        <taxon>Herpotrichiellaceae</taxon>
        <taxon>Cladophialophora</taxon>
    </lineage>
</organism>
<dbReference type="AlphaFoldDB" id="V9DGQ8"/>
<dbReference type="Proteomes" id="UP000030678">
    <property type="component" value="Unassembled WGS sequence"/>
</dbReference>
<dbReference type="InterPro" id="IPR011600">
    <property type="entry name" value="Pept_C14_caspase"/>
</dbReference>
<proteinExistence type="predicted"/>
<dbReference type="VEuPathDB" id="FungiDB:G647_02281"/>
<dbReference type="Pfam" id="PF00656">
    <property type="entry name" value="Peptidase_C14"/>
    <property type="match status" value="1"/>
</dbReference>
<evidence type="ECO:0000259" key="1">
    <source>
        <dbReference type="Pfam" id="PF00656"/>
    </source>
</evidence>
<dbReference type="OrthoDB" id="4156866at2759"/>
<gene>
    <name evidence="2" type="ORF">G647_02281</name>
</gene>
<dbReference type="EMBL" id="KB822703">
    <property type="protein sequence ID" value="ETI25508.1"/>
    <property type="molecule type" value="Genomic_DNA"/>
</dbReference>
<feature type="domain" description="Peptidase C14 caspase" evidence="1">
    <location>
        <begin position="140"/>
        <end position="253"/>
    </location>
</feature>
<name>V9DGQ8_9EURO</name>
<evidence type="ECO:0000313" key="2">
    <source>
        <dbReference type="EMBL" id="ETI25508.1"/>
    </source>
</evidence>
<dbReference type="GeneID" id="19980774"/>
<dbReference type="RefSeq" id="XP_008724853.1">
    <property type="nucleotide sequence ID" value="XM_008726631.1"/>
</dbReference>
<dbReference type="GO" id="GO:0004197">
    <property type="term" value="F:cysteine-type endopeptidase activity"/>
    <property type="evidence" value="ECO:0007669"/>
    <property type="project" value="InterPro"/>
</dbReference>
<evidence type="ECO:0000313" key="3">
    <source>
        <dbReference type="Proteomes" id="UP000030678"/>
    </source>
</evidence>
<dbReference type="HOGENOM" id="CLU_669031_0_0_1"/>
<accession>V9DGQ8</accession>